<keyword evidence="1" id="KW-0732">Signal</keyword>
<evidence type="ECO:0000313" key="2">
    <source>
        <dbReference type="EMBL" id="TVO78414.1"/>
    </source>
</evidence>
<dbReference type="EMBL" id="VMNH01000003">
    <property type="protein sequence ID" value="TVO78414.1"/>
    <property type="molecule type" value="Genomic_DNA"/>
</dbReference>
<dbReference type="PANTHER" id="PTHR37953:SF1">
    <property type="entry name" value="UPF0127 PROTEIN MJ1496"/>
    <property type="match status" value="1"/>
</dbReference>
<reference evidence="2 3" key="1">
    <citation type="submission" date="2019-07" db="EMBL/GenBank/DDBJ databases">
        <title>The pathways for chlorine oxyanion respiration interact through the shared metabolite chlorate.</title>
        <authorList>
            <person name="Barnum T.P."/>
            <person name="Cheng Y."/>
            <person name="Hill K.A."/>
            <person name="Lucas L.N."/>
            <person name="Carlson H.K."/>
            <person name="Coates J.D."/>
        </authorList>
    </citation>
    <scope>NUCLEOTIDE SEQUENCE [LARGE SCALE GENOMIC DNA]</scope>
    <source>
        <strain evidence="2 3">BK-1</strain>
    </source>
</reference>
<gene>
    <name evidence="2" type="ORF">FHP88_01740</name>
</gene>
<dbReference type="Proteomes" id="UP000316649">
    <property type="component" value="Unassembled WGS sequence"/>
</dbReference>
<organism evidence="2 3">
    <name type="scientific">Sedimenticola selenatireducens</name>
    <dbReference type="NCBI Taxonomy" id="191960"/>
    <lineage>
        <taxon>Bacteria</taxon>
        <taxon>Pseudomonadati</taxon>
        <taxon>Pseudomonadota</taxon>
        <taxon>Gammaproteobacteria</taxon>
        <taxon>Chromatiales</taxon>
        <taxon>Sedimenticolaceae</taxon>
        <taxon>Sedimenticola</taxon>
    </lineage>
</organism>
<dbReference type="OrthoDB" id="5526466at2"/>
<dbReference type="Pfam" id="PF02643">
    <property type="entry name" value="DUF192"/>
    <property type="match status" value="1"/>
</dbReference>
<sequence>MVKKYIVLLLFLLSGCSSPQLGTIQVNNINAYVELAVTPEQREQGLMYRQQLEKDQGLLMVFEKPQQVSLWMLNTLIPLDVGYFNKQGELLATTQMLPDGGKQLYHSPPETFYVLEMNRDWFNRYGLKPGAQLTLPESFKRH</sequence>
<protein>
    <submittedName>
        <fullName evidence="2">DUF192 domain-containing protein</fullName>
    </submittedName>
</protein>
<accession>A0A558DP16</accession>
<dbReference type="PROSITE" id="PS51257">
    <property type="entry name" value="PROKAR_LIPOPROTEIN"/>
    <property type="match status" value="1"/>
</dbReference>
<dbReference type="Gene3D" id="2.60.120.1140">
    <property type="entry name" value="Protein of unknown function DUF192"/>
    <property type="match status" value="1"/>
</dbReference>
<name>A0A558DP16_9GAMM</name>
<comment type="caution">
    <text evidence="2">The sequence shown here is derived from an EMBL/GenBank/DDBJ whole genome shotgun (WGS) entry which is preliminary data.</text>
</comment>
<evidence type="ECO:0000256" key="1">
    <source>
        <dbReference type="SAM" id="SignalP"/>
    </source>
</evidence>
<proteinExistence type="predicted"/>
<dbReference type="InterPro" id="IPR038695">
    <property type="entry name" value="Saro_0823-like_sf"/>
</dbReference>
<dbReference type="PANTHER" id="PTHR37953">
    <property type="entry name" value="UPF0127 PROTEIN MJ1496"/>
    <property type="match status" value="1"/>
</dbReference>
<dbReference type="InterPro" id="IPR003795">
    <property type="entry name" value="DUF192"/>
</dbReference>
<keyword evidence="3" id="KW-1185">Reference proteome</keyword>
<feature type="signal peptide" evidence="1">
    <location>
        <begin position="1"/>
        <end position="19"/>
    </location>
</feature>
<evidence type="ECO:0000313" key="3">
    <source>
        <dbReference type="Proteomes" id="UP000316649"/>
    </source>
</evidence>
<feature type="chain" id="PRO_5021928729" evidence="1">
    <location>
        <begin position="20"/>
        <end position="142"/>
    </location>
</feature>
<dbReference type="AlphaFoldDB" id="A0A558DP16"/>